<reference evidence="21 45" key="13">
    <citation type="submission" date="2019-10" db="EMBL/GenBank/DDBJ databases">
        <title>Comparative genomic analysis of antimicrobial resistant Escherichia coli of diverse origin.</title>
        <authorList>
            <person name="Ghatak S."/>
            <person name="Milton A.P."/>
            <person name="Rhetso K."/>
            <person name="Purkait D."/>
            <person name="Das S."/>
            <person name="Puro K.-U."/>
            <person name="Shakuntala I."/>
            <person name="Sen A."/>
            <person name="Sanjukta R."/>
            <person name="Priya G.B."/>
            <person name="Mawlong M."/>
            <person name="Lyngdoh V."/>
            <person name="Rynghang J."/>
            <person name="Mawphlang B.L."/>
        </authorList>
    </citation>
    <scope>NUCLEOTIDE SEQUENCE [LARGE SCALE GENOMIC DNA]</scope>
    <source>
        <strain evidence="21 45">SE161</strain>
    </source>
</reference>
<organism evidence="22 44">
    <name type="scientific">Escherichia coli</name>
    <dbReference type="NCBI Taxonomy" id="562"/>
    <lineage>
        <taxon>Bacteria</taxon>
        <taxon>Pseudomonadati</taxon>
        <taxon>Pseudomonadota</taxon>
        <taxon>Gammaproteobacteria</taxon>
        <taxon>Enterobacterales</taxon>
        <taxon>Enterobacteriaceae</taxon>
        <taxon>Escherichia</taxon>
    </lineage>
</organism>
<evidence type="ECO:0000313" key="42">
    <source>
        <dbReference type="Proteomes" id="UP000272662"/>
    </source>
</evidence>
<evidence type="ECO:0000313" key="51">
    <source>
        <dbReference type="Proteomes" id="UP000587626"/>
    </source>
</evidence>
<reference evidence="17" key="17">
    <citation type="submission" date="2022-08" db="EMBL/GenBank/DDBJ databases">
        <title>Genome sequencing of human pathogens.</title>
        <authorList>
            <person name="Cao X."/>
        </authorList>
    </citation>
    <scope>NUCLEOTIDE SEQUENCE</scope>
    <source>
        <strain evidence="17">EC16126</strain>
    </source>
</reference>
<reference evidence="23 34" key="1">
    <citation type="submission" date="2016-10" db="EMBL/GenBank/DDBJ databases">
        <title>Comprehensive resistome analysis reveals the prevalence of NDM and MCR-1 in Chinese poultry production.</title>
        <authorList>
            <person name="Wang Y."/>
            <person name="Zhang R."/>
            <person name="Li J."/>
            <person name="Wu Z."/>
            <person name="Wenjuan Y."/>
            <person name="Schwarz S."/>
            <person name="Tyrrell J."/>
            <person name="Zheng Y."/>
            <person name="Wang S."/>
            <person name="Shen Z."/>
            <person name="Liu Z."/>
            <person name="Lei L."/>
            <person name="Li M."/>
            <person name="Zhang Q."/>
            <person name="Wu C."/>
            <person name="Zhang Q."/>
            <person name="Wu Y."/>
            <person name="Walsh T."/>
            <person name="Shen J."/>
        </authorList>
    </citation>
    <scope>NUCLEOTIDE SEQUENCE [LARGE SCALE GENOMIC DNA]</scope>
    <source>
        <strain evidence="23 34">570</strain>
    </source>
</reference>
<evidence type="ECO:0000313" key="40">
    <source>
        <dbReference type="Proteomes" id="UP000255164"/>
    </source>
</evidence>
<reference evidence="33 43" key="10">
    <citation type="submission" date="2018-12" db="EMBL/GenBank/DDBJ databases">
        <title>Food and Water Safety Consortium.</title>
        <authorList>
            <person name="Tyson S."/>
            <person name="Peterson C.-L."/>
            <person name="Olson A."/>
            <person name="Tyler S."/>
            <person name="Cabral J."/>
            <person name="Lynch T."/>
            <person name="Knox N."/>
            <person name="Van Domselaar G."/>
            <person name="Graham M."/>
        </authorList>
    </citation>
    <scope>NUCLEOTIDE SEQUENCE [LARGE SCALE GENOMIC DNA]</scope>
    <source>
        <strain evidence="33 43">FWSEC0118</strain>
    </source>
</reference>
<dbReference type="Proteomes" id="UP001174465">
    <property type="component" value="Unassembled WGS sequence"/>
</dbReference>
<feature type="region of interest" description="Disordered" evidence="8">
    <location>
        <begin position="22"/>
        <end position="47"/>
    </location>
</feature>
<dbReference type="EMBL" id="JAUKZB010000022">
    <property type="protein sequence ID" value="MDO2732550.1"/>
    <property type="molecule type" value="Genomic_DNA"/>
</dbReference>
<dbReference type="PANTHER" id="PTHR34873">
    <property type="entry name" value="SSR1766 PROTEIN"/>
    <property type="match status" value="1"/>
</dbReference>
<dbReference type="Proteomes" id="UP000587626">
    <property type="component" value="Unassembled WGS sequence"/>
</dbReference>
<reference evidence="22 44" key="14">
    <citation type="submission" date="2020-02" db="EMBL/GenBank/DDBJ databases">
        <title>WGS of Carbapenem-Resistant Enterobacteriaceae.</title>
        <authorList>
            <person name="Tokajian S."/>
            <person name="El Chaar M."/>
            <person name="El Khoury M."/>
        </authorList>
    </citation>
    <scope>NUCLEOTIDE SEQUENCE [LARGE SCALE GENOMIC DNA]</scope>
    <source>
        <strain evidence="22 44">ECM_75</strain>
    </source>
</reference>
<evidence type="ECO:0000313" key="18">
    <source>
        <dbReference type="EMBL" id="MDK2695742.1"/>
    </source>
</evidence>
<dbReference type="Proteomes" id="UP000254174">
    <property type="component" value="Unassembled WGS sequence"/>
</dbReference>
<evidence type="ECO:0000313" key="10">
    <source>
        <dbReference type="EMBL" id="EFE8675803.1"/>
    </source>
</evidence>
<evidence type="ECO:0000313" key="37">
    <source>
        <dbReference type="Proteomes" id="UP000254174"/>
    </source>
</evidence>
<evidence type="ECO:0000313" key="44">
    <source>
        <dbReference type="Proteomes" id="UP000472856"/>
    </source>
</evidence>
<dbReference type="GO" id="GO:0003729">
    <property type="term" value="F:mRNA binding"/>
    <property type="evidence" value="ECO:0007669"/>
    <property type="project" value="InterPro"/>
</dbReference>
<evidence type="ECO:0000313" key="45">
    <source>
        <dbReference type="Proteomes" id="UP000486847"/>
    </source>
</evidence>
<dbReference type="Proteomes" id="UP001223829">
    <property type="component" value="Unassembled WGS sequence"/>
</dbReference>
<reference evidence="20" key="4">
    <citation type="submission" date="2018-06" db="EMBL/GenBank/DDBJ databases">
        <authorList>
            <person name="Ashton P.M."/>
            <person name="Dallman T."/>
            <person name="Nair S."/>
            <person name="De Pinna E."/>
            <person name="Peters T."/>
            <person name="Grant K."/>
        </authorList>
    </citation>
    <scope>NUCLEOTIDE SEQUENCE [LARGE SCALE GENOMIC DNA]</scope>
    <source>
        <strain evidence="20">462023</strain>
    </source>
</reference>
<reference evidence="24 35" key="3">
    <citation type="submission" date="2018-01" db="EMBL/GenBank/DDBJ databases">
        <title>Draft Genomic Sequencing Of Potential Extraintestinal Pathogenic Escherichia coli B8S18 Isolated From Retail Chicken Skin.</title>
        <authorList>
            <person name="Xu A."/>
            <person name="Tilman S."/>
            <person name="Wisser-Parker K."/>
            <person name="Sheen S."/>
            <person name="Sommers C."/>
        </authorList>
    </citation>
    <scope>NUCLEOTIDE SEQUENCE [LARGE SCALE GENOMIC DNA]</scope>
    <source>
        <strain evidence="24 35">B8S18Com</strain>
    </source>
</reference>
<dbReference type="EMBL" id="RQTU01000034">
    <property type="protein sequence ID" value="RRD72675.1"/>
    <property type="molecule type" value="Genomic_DNA"/>
</dbReference>
<dbReference type="Proteomes" id="UP000254043">
    <property type="component" value="Unassembled WGS sequence"/>
</dbReference>
<evidence type="ECO:0000313" key="34">
    <source>
        <dbReference type="Proteomes" id="UP000184277"/>
    </source>
</evidence>
<reference evidence="19" key="19">
    <citation type="submission" date="2023-07" db="EMBL/GenBank/DDBJ databases">
        <title>High risk of intestinal colonization with ESBL-producing Escherichia coli among soldiers of military contingents in specific geographic regions.</title>
        <authorList>
            <person name="Literacka E."/>
        </authorList>
    </citation>
    <scope>NUCLEOTIDE SEQUENCE</scope>
    <source>
        <strain evidence="19">33</strain>
    </source>
</reference>
<dbReference type="EMBL" id="CP057975">
    <property type="protein sequence ID" value="QMP46278.1"/>
    <property type="molecule type" value="Genomic_DNA"/>
</dbReference>
<evidence type="ECO:0000313" key="13">
    <source>
        <dbReference type="EMBL" id="EGD0650439.1"/>
    </source>
</evidence>
<evidence type="ECO:0000256" key="8">
    <source>
        <dbReference type="SAM" id="MobiDB-lite"/>
    </source>
</evidence>
<evidence type="ECO:0000313" key="46">
    <source>
        <dbReference type="Proteomes" id="UP000514715"/>
    </source>
</evidence>
<dbReference type="PANTHER" id="PTHR34873:SF3">
    <property type="entry name" value="ADDICTION MODULE TOXIN, HICA FAMILY"/>
    <property type="match status" value="1"/>
</dbReference>
<dbReference type="Proteomes" id="UP000254495">
    <property type="component" value="Unassembled WGS sequence"/>
</dbReference>
<evidence type="ECO:0000256" key="2">
    <source>
        <dbReference type="ARBA" id="ARBA00022649"/>
    </source>
</evidence>
<dbReference type="Proteomes" id="UP000472856">
    <property type="component" value="Unassembled WGS sequence"/>
</dbReference>
<evidence type="ECO:0000313" key="16">
    <source>
        <dbReference type="EMBL" id="MBA1888801.1"/>
    </source>
</evidence>
<reference evidence="26 41" key="9">
    <citation type="submission" date="2018-11" db="EMBL/GenBank/DDBJ databases">
        <title>Enterobacteriaceae from Patient.</title>
        <authorList>
            <person name="Shen C."/>
            <person name="Yang Y."/>
            <person name="Tian G."/>
        </authorList>
    </citation>
    <scope>NUCLEOTIDE SEQUENCE [LARGE SCALE GENOMIC DNA]</scope>
    <source>
        <strain evidence="26 41">GBGD28</strain>
    </source>
</reference>
<dbReference type="EMBL" id="UGCU01000001">
    <property type="protein sequence ID" value="STJ08602.1"/>
    <property type="molecule type" value="Genomic_DNA"/>
</dbReference>
<dbReference type="Proteomes" id="UP000514715">
    <property type="component" value="Chromosome"/>
</dbReference>
<dbReference type="EMBL" id="JASMQD010000001">
    <property type="protein sequence ID" value="MDK2695742.1"/>
    <property type="molecule type" value="Genomic_DNA"/>
</dbReference>
<evidence type="ECO:0000313" key="25">
    <source>
        <dbReference type="EMBL" id="QMP46278.1"/>
    </source>
</evidence>
<dbReference type="EMBL" id="JAAJRI010000030">
    <property type="protein sequence ID" value="NGE91062.1"/>
    <property type="molecule type" value="Genomic_DNA"/>
</dbReference>
<dbReference type="Proteomes" id="UP000533482">
    <property type="component" value="Unassembled WGS sequence"/>
</dbReference>
<evidence type="ECO:0000313" key="48">
    <source>
        <dbReference type="Proteomes" id="UP000523197"/>
    </source>
</evidence>
<keyword evidence="5" id="KW-0378">Hydrolase</keyword>
<dbReference type="GO" id="GO:0016787">
    <property type="term" value="F:hydrolase activity"/>
    <property type="evidence" value="ECO:0007669"/>
    <property type="project" value="UniProtKB-KW"/>
</dbReference>
<dbReference type="Proteomes" id="UP000236598">
    <property type="component" value="Unassembled WGS sequence"/>
</dbReference>
<evidence type="ECO:0000313" key="27">
    <source>
        <dbReference type="EMBL" id="RRL41405.1"/>
    </source>
</evidence>
<reference evidence="18" key="18">
    <citation type="submission" date="2023-05" db="EMBL/GenBank/DDBJ databases">
        <title>Efficient inhibition of multidrug-resistant Escherichia coli by a new antibiotic combination.</title>
        <authorList>
            <person name="Lin T."/>
        </authorList>
    </citation>
    <scope>NUCLEOTIDE SEQUENCE</scope>
    <source>
        <strain evidence="18">YmmD45</strain>
    </source>
</reference>
<evidence type="ECO:0000256" key="3">
    <source>
        <dbReference type="ARBA" id="ARBA00022722"/>
    </source>
</evidence>
<gene>
    <name evidence="12" type="ORF">B6R15_004061</name>
    <name evidence="13" type="ORF">B6R31_004171</name>
    <name evidence="23" type="ORF">BK383_09890</name>
    <name evidence="24" type="ORF">C2M16_17415</name>
    <name evidence="9" type="ORF">C2R31_004958</name>
    <name evidence="33" type="ORF">C9Z68_22335</name>
    <name evidence="20" type="ORF">DNX30_20530</name>
    <name evidence="27" type="ORF">DU321_21990</name>
    <name evidence="26" type="ORF">EIA08_22570</name>
    <name evidence="10" type="ORF">F7N46_22280</name>
    <name evidence="21" type="ORF">F9B07_22775</name>
    <name evidence="22" type="ORF">G5603_23255</name>
    <name evidence="11" type="ORF">HEP34_001514</name>
    <name evidence="14" type="ORF">HL563_19260</name>
    <name evidence="15" type="ORF">HL601_22755</name>
    <name evidence="16" type="ORF">HLX92_21815</name>
    <name evidence="25" type="ORF">HVW04_16125</name>
    <name evidence="28" type="ORF">NCTC10082_02532</name>
    <name evidence="30" type="ORF">NCTC11112_01525</name>
    <name evidence="32" type="ORF">NCTC7922_04458</name>
    <name evidence="29" type="ORF">NCTC7927_00240</name>
    <name evidence="31" type="ORF">NCTC9077_00192</name>
    <name evidence="17" type="ORF">NY836_13900</name>
    <name evidence="19" type="ORF">Q2V64_22875</name>
    <name evidence="18" type="ORF">QO046_15360</name>
</gene>
<dbReference type="InterPro" id="IPR012933">
    <property type="entry name" value="HicA_mRNA_interferase"/>
</dbReference>
<dbReference type="EMBL" id="AASCBU010000043">
    <property type="protein sequence ID" value="EFA8787008.1"/>
    <property type="molecule type" value="Genomic_DNA"/>
</dbReference>
<dbReference type="SUPFAM" id="SSF54786">
    <property type="entry name" value="YcfA/nrd intein domain"/>
    <property type="match status" value="1"/>
</dbReference>
<feature type="compositionally biased region" description="Basic residues" evidence="8">
    <location>
        <begin position="22"/>
        <end position="31"/>
    </location>
</feature>
<evidence type="ECO:0000313" key="41">
    <source>
        <dbReference type="Proteomes" id="UP000271008"/>
    </source>
</evidence>
<dbReference type="AlphaFoldDB" id="A0A023KUB8"/>
<dbReference type="Proteomes" id="UP000523197">
    <property type="component" value="Unassembled WGS sequence"/>
</dbReference>
<dbReference type="Proteomes" id="UP000567387">
    <property type="component" value="Unassembled WGS sequence"/>
</dbReference>
<evidence type="ECO:0000256" key="4">
    <source>
        <dbReference type="ARBA" id="ARBA00022759"/>
    </source>
</evidence>
<reference evidence="25 46" key="16">
    <citation type="submission" date="2020-06" db="EMBL/GenBank/DDBJ databases">
        <title>REHAB project genomes.</title>
        <authorList>
            <person name="Shaw L.P."/>
        </authorList>
    </citation>
    <scope>NUCLEOTIDE SEQUENCE [LARGE SCALE GENOMIC DNA]</scope>
    <source>
        <strain evidence="25 46">RHB07-C04</strain>
    </source>
</reference>
<evidence type="ECO:0000313" key="17">
    <source>
        <dbReference type="EMBL" id="MDA4178475.1"/>
    </source>
</evidence>
<dbReference type="Proteomes" id="UP000309937">
    <property type="component" value="Unassembled WGS sequence"/>
</dbReference>
<evidence type="ECO:0000313" key="14">
    <source>
        <dbReference type="EMBL" id="HAJ0835843.1"/>
    </source>
</evidence>
<dbReference type="Pfam" id="PF07927">
    <property type="entry name" value="HicA_toxin"/>
    <property type="match status" value="1"/>
</dbReference>
<dbReference type="EMBL" id="UGAW01000001">
    <property type="protein sequence ID" value="STG51093.1"/>
    <property type="molecule type" value="Genomic_DNA"/>
</dbReference>
<reference evidence="16 48" key="15">
    <citation type="submission" date="2020-05" db="EMBL/GenBank/DDBJ databases">
        <title>Epidemiological investigations into extended-spectrum beta-lactam resistant Escherichia coli ST457 carried by Australian Silver gulls identified clonal lineages that cause ExPEC disease.</title>
        <authorList>
            <person name="Nesporova K."/>
            <person name="Wyrsch E.R."/>
            <person name="Valcek A."/>
            <person name="Bitar I."/>
            <person name="Chaw K."/>
            <person name="Harris P."/>
            <person name="Hrabak J."/>
            <person name="Djordjevic S.P."/>
            <person name="Dolejska M."/>
        </authorList>
    </citation>
    <scope>NUCLEOTIDE SEQUENCE [LARGE SCALE GENOMIC DNA]</scope>
    <source>
        <strain evidence="16 48">CE1966</strain>
    </source>
</reference>
<evidence type="ECO:0000256" key="5">
    <source>
        <dbReference type="ARBA" id="ARBA00022801"/>
    </source>
</evidence>
<reference evidence="14" key="2">
    <citation type="journal article" date="2018" name="Genome Biol.">
        <title>SKESA: strategic k-mer extension for scrupulous assemblies.</title>
        <authorList>
            <person name="Souvorov A."/>
            <person name="Agarwala R."/>
            <person name="Lipman D.J."/>
        </authorList>
    </citation>
    <scope>NUCLEOTIDE SEQUENCE [LARGE SCALE GENOMIC DNA]</scope>
    <source>
        <strain evidence="15">EC00605</strain>
        <strain evidence="14">EC00618</strain>
    </source>
</reference>
<evidence type="ECO:0000256" key="6">
    <source>
        <dbReference type="ARBA" id="ARBA00022884"/>
    </source>
</evidence>
<dbReference type="Proteomes" id="UP000486847">
    <property type="component" value="Unassembled WGS sequence"/>
</dbReference>
<comment type="similarity">
    <text evidence="1">Belongs to the HicA mRNA interferase family.</text>
</comment>
<dbReference type="Gene3D" id="3.30.920.30">
    <property type="entry name" value="Hypothetical protein"/>
    <property type="match status" value="1"/>
</dbReference>
<evidence type="ECO:0000313" key="38">
    <source>
        <dbReference type="Proteomes" id="UP000254495"/>
    </source>
</evidence>
<dbReference type="EMBL" id="DABGYN010000031">
    <property type="protein sequence ID" value="HAJ0835843.1"/>
    <property type="molecule type" value="Genomic_DNA"/>
</dbReference>
<reference evidence="9 50" key="7">
    <citation type="submission" date="2018-08" db="EMBL/GenBank/DDBJ databases">
        <authorList>
            <consortium name="PulseNet: The National Subtyping Network for Foodborne Disease Surveillance"/>
            <person name="Tarr C.L."/>
            <person name="Trees E."/>
            <person name="Katz L.S."/>
            <person name="Carleton-Romer H.A."/>
            <person name="Stroika S."/>
            <person name="Kucerova Z."/>
            <person name="Roache K.F."/>
            <person name="Sabol A.L."/>
            <person name="Besser J."/>
            <person name="Gerner-Smidt P."/>
        </authorList>
    </citation>
    <scope>NUCLEOTIDE SEQUENCE [LARGE SCALE GENOMIC DNA]</scope>
    <source>
        <strain evidence="9 50">PNUSAE011918</strain>
    </source>
</reference>
<dbReference type="EMBL" id="MOKI01000022">
    <property type="protein sequence ID" value="OJR55199.1"/>
    <property type="molecule type" value="Genomic_DNA"/>
</dbReference>
<proteinExistence type="inferred from homology"/>
<keyword evidence="7" id="KW-0346">Stress response</keyword>
<dbReference type="Proteomes" id="UP001211064">
    <property type="component" value="Unassembled WGS sequence"/>
</dbReference>
<reference evidence="14" key="12">
    <citation type="submission" date="2019-09" db="EMBL/GenBank/DDBJ databases">
        <authorList>
            <consortium name="NCBI Pathogen Detection Project"/>
        </authorList>
    </citation>
    <scope>NUCLEOTIDE SEQUENCE</scope>
    <source>
        <strain evidence="15">EC00605</strain>
        <strain evidence="14">EC00618</strain>
    </source>
</reference>
<evidence type="ECO:0000313" key="21">
    <source>
        <dbReference type="EMBL" id="MTE91585.1"/>
    </source>
</evidence>
<dbReference type="EMBL" id="UGFC01000006">
    <property type="protein sequence ID" value="STM18269.1"/>
    <property type="molecule type" value="Genomic_DNA"/>
</dbReference>
<dbReference type="EMBL" id="RTJF01000028">
    <property type="protein sequence ID" value="MJL95099.1"/>
    <property type="molecule type" value="Genomic_DNA"/>
</dbReference>
<dbReference type="EMBL" id="WCEW01000037">
    <property type="protein sequence ID" value="MTE91585.1"/>
    <property type="molecule type" value="Genomic_DNA"/>
</dbReference>
<dbReference type="Proteomes" id="UP000885382">
    <property type="component" value="Unassembled WGS sequence"/>
</dbReference>
<dbReference type="EMBL" id="AAVQAW010000023">
    <property type="protein sequence ID" value="EGD0650439.1"/>
    <property type="molecule type" value="Genomic_DNA"/>
</dbReference>
<evidence type="ECO:0000313" key="28">
    <source>
        <dbReference type="EMBL" id="STE04129.1"/>
    </source>
</evidence>
<evidence type="ECO:0000313" key="35">
    <source>
        <dbReference type="Proteomes" id="UP000236598"/>
    </source>
</evidence>
<evidence type="ECO:0000313" key="39">
    <source>
        <dbReference type="Proteomes" id="UP000254817"/>
    </source>
</evidence>
<dbReference type="EMBL" id="AATLXB010000065">
    <property type="protein sequence ID" value="EFM7862739.1"/>
    <property type="molecule type" value="Genomic_DNA"/>
</dbReference>
<evidence type="ECO:0000313" key="50">
    <source>
        <dbReference type="Proteomes" id="UP000567387"/>
    </source>
</evidence>
<dbReference type="EMBL" id="PPHQ01000014">
    <property type="protein sequence ID" value="PNY66587.1"/>
    <property type="molecule type" value="Genomic_DNA"/>
</dbReference>
<dbReference type="Proteomes" id="UP000255164">
    <property type="component" value="Unassembled WGS sequence"/>
</dbReference>
<reference evidence="10 49" key="11">
    <citation type="submission" date="2019-09" db="EMBL/GenBank/DDBJ databases">
        <authorList>
            <consortium name="NARMS: The National Antimicrobial Resistance Monitoring System"/>
        </authorList>
    </citation>
    <scope>NUCLEOTIDE SEQUENCE [LARGE SCALE GENOMIC DNA]</scope>
    <source>
        <strain evidence="10 49">FSIS11923834</strain>
    </source>
</reference>
<evidence type="ECO:0000313" key="22">
    <source>
        <dbReference type="EMBL" id="NGE91062.1"/>
    </source>
</evidence>
<dbReference type="EMBL" id="UFZA01000001">
    <property type="protein sequence ID" value="STE04129.1"/>
    <property type="molecule type" value="Genomic_DNA"/>
</dbReference>
<dbReference type="GO" id="GO:0004519">
    <property type="term" value="F:endonuclease activity"/>
    <property type="evidence" value="ECO:0007669"/>
    <property type="project" value="UniProtKB-KW"/>
</dbReference>
<evidence type="ECO:0000313" key="23">
    <source>
        <dbReference type="EMBL" id="OJR55199.1"/>
    </source>
</evidence>
<evidence type="ECO:0000313" key="29">
    <source>
        <dbReference type="EMBL" id="STF91598.1"/>
    </source>
</evidence>
<dbReference type="EMBL" id="RRVG01000036">
    <property type="protein sequence ID" value="RRL41405.1"/>
    <property type="molecule type" value="Genomic_DNA"/>
</dbReference>
<dbReference type="Proteomes" id="UP000271008">
    <property type="component" value="Unassembled WGS sequence"/>
</dbReference>
<evidence type="ECO:0000313" key="36">
    <source>
        <dbReference type="Proteomes" id="UP000254043"/>
    </source>
</evidence>
<evidence type="ECO:0000313" key="24">
    <source>
        <dbReference type="EMBL" id="PNY66587.1"/>
    </source>
</evidence>
<name>A0A023KUB8_ECOLX</name>
<evidence type="ECO:0000256" key="7">
    <source>
        <dbReference type="ARBA" id="ARBA00023016"/>
    </source>
</evidence>
<evidence type="ECO:0000313" key="49">
    <source>
        <dbReference type="Proteomes" id="UP000533482"/>
    </source>
</evidence>
<evidence type="ECO:0000313" key="30">
    <source>
        <dbReference type="EMBL" id="STG51093.1"/>
    </source>
</evidence>
<keyword evidence="6" id="KW-0694">RNA-binding</keyword>
<keyword evidence="2" id="KW-1277">Toxin-antitoxin system</keyword>
<dbReference type="Proteomes" id="UP000184277">
    <property type="component" value="Unassembled WGS sequence"/>
</dbReference>
<dbReference type="EMBL" id="JANWOR010000368">
    <property type="protein sequence ID" value="MDA4178475.1"/>
    <property type="molecule type" value="Genomic_DNA"/>
</dbReference>
<evidence type="ECO:0000313" key="11">
    <source>
        <dbReference type="EMBL" id="EFM1445210.1"/>
    </source>
</evidence>
<reference evidence="36 37" key="5">
    <citation type="submission" date="2018-06" db="EMBL/GenBank/DDBJ databases">
        <authorList>
            <consortium name="Pathogen Informatics"/>
            <person name="Doyle S."/>
        </authorList>
    </citation>
    <scope>NUCLEOTIDE SEQUENCE [LARGE SCALE GENOMIC DNA]</scope>
    <source>
        <strain evidence="28 40">NCTC10082</strain>
        <strain evidence="30 39">NCTC11112</strain>
        <strain evidence="32 37">NCTC7922</strain>
        <strain evidence="29 36">NCTC7927</strain>
        <strain evidence="31 38">NCTC9077</strain>
    </source>
</reference>
<evidence type="ECO:0000313" key="12">
    <source>
        <dbReference type="EMBL" id="EFM7862739.1"/>
    </source>
</evidence>
<dbReference type="RefSeq" id="WP_000833473.1">
    <property type="nucleotide sequence ID" value="NZ_AP017617.1"/>
</dbReference>
<dbReference type="EMBL" id="JABFNF010000026">
    <property type="protein sequence ID" value="MBA1888801.1"/>
    <property type="molecule type" value="Genomic_DNA"/>
</dbReference>
<reference evidence="27 42" key="8">
    <citation type="submission" date="2018-11" db="EMBL/GenBank/DDBJ databases">
        <title>E. coli isolates of the female bladder.</title>
        <authorList>
            <person name="Garretto A."/>
            <person name="Miller-Ensminger T."/>
            <person name="Wolfe A.J."/>
            <person name="Putonti C."/>
        </authorList>
    </citation>
    <scope>NUCLEOTIDE SEQUENCE [LARGE SCALE GENOMIC DNA]</scope>
    <source>
        <strain evidence="27 42">UMB1727</strain>
    </source>
</reference>
<evidence type="ECO:0000313" key="31">
    <source>
        <dbReference type="EMBL" id="STJ08602.1"/>
    </source>
</evidence>
<evidence type="ECO:0000313" key="20">
    <source>
        <dbReference type="EMBL" id="MJL95099.1"/>
    </source>
</evidence>
<dbReference type="EMBL" id="DABGZR010000043">
    <property type="protein sequence ID" value="HAJ0998382.1"/>
    <property type="molecule type" value="Genomic_DNA"/>
</dbReference>
<evidence type="ECO:0000313" key="47">
    <source>
        <dbReference type="Proteomes" id="UP000519182"/>
    </source>
</evidence>
<accession>A0A023KUB8</accession>
<dbReference type="Proteomes" id="UP000519182">
    <property type="component" value="Unassembled WGS sequence"/>
</dbReference>
<dbReference type="Proteomes" id="UP000272662">
    <property type="component" value="Unassembled WGS sequence"/>
</dbReference>
<reference evidence="12 51" key="6">
    <citation type="submission" date="2018-08" db="EMBL/GenBank/DDBJ databases">
        <authorList>
            <consortium name="GenomeTrakr network: Whole genome sequencing for foodborne pathogen traceback"/>
        </authorList>
    </citation>
    <scope>NUCLEOTIDE SEQUENCE</scope>
    <source>
        <strain evidence="13">NC_STEC178</strain>
        <strain evidence="12 51">NC_STEC194</strain>
        <strain evidence="11 47">PSU-2464</strain>
    </source>
</reference>
<evidence type="ECO:0000256" key="1">
    <source>
        <dbReference type="ARBA" id="ARBA00006620"/>
    </source>
</evidence>
<dbReference type="EMBL" id="AASOHJ010000041">
    <property type="protein sequence ID" value="EFE8675803.1"/>
    <property type="molecule type" value="Genomic_DNA"/>
</dbReference>
<evidence type="ECO:0000313" key="9">
    <source>
        <dbReference type="EMBL" id="EFA8787008.1"/>
    </source>
</evidence>
<keyword evidence="3" id="KW-0540">Nuclease</keyword>
<dbReference type="EMBL" id="RRGJ01000049">
    <property type="protein sequence ID" value="TJQ09123.1"/>
    <property type="molecule type" value="Genomic_DNA"/>
</dbReference>
<protein>
    <submittedName>
        <fullName evidence="22">Addiction module toxin, HicA family</fullName>
    </submittedName>
    <submittedName>
        <fullName evidence="23">Toxin HicA</fullName>
    </submittedName>
    <submittedName>
        <fullName evidence="17">Type II toxin-antitoxin system HicA family toxin</fullName>
    </submittedName>
    <submittedName>
        <fullName evidence="28">YcfA-like protein</fullName>
    </submittedName>
</protein>
<evidence type="ECO:0000313" key="33">
    <source>
        <dbReference type="EMBL" id="TJQ09123.1"/>
    </source>
</evidence>
<dbReference type="EMBL" id="UGAK01000003">
    <property type="protein sequence ID" value="STF91598.1"/>
    <property type="molecule type" value="Genomic_DNA"/>
</dbReference>
<dbReference type="InterPro" id="IPR038570">
    <property type="entry name" value="HicA_sf"/>
</dbReference>
<dbReference type="EMBL" id="AATJYL010000011">
    <property type="protein sequence ID" value="EFM1445210.1"/>
    <property type="molecule type" value="Genomic_DNA"/>
</dbReference>
<evidence type="ECO:0000313" key="32">
    <source>
        <dbReference type="EMBL" id="STM18269.1"/>
    </source>
</evidence>
<evidence type="ECO:0000313" key="19">
    <source>
        <dbReference type="EMBL" id="MDO2732550.1"/>
    </source>
</evidence>
<keyword evidence="4" id="KW-0255">Endonuclease</keyword>
<dbReference type="Proteomes" id="UP000630371">
    <property type="component" value="Unassembled WGS sequence"/>
</dbReference>
<evidence type="ECO:0000313" key="15">
    <source>
        <dbReference type="EMBL" id="HAJ0998382.1"/>
    </source>
</evidence>
<evidence type="ECO:0000313" key="43">
    <source>
        <dbReference type="Proteomes" id="UP000309937"/>
    </source>
</evidence>
<evidence type="ECO:0000313" key="26">
    <source>
        <dbReference type="EMBL" id="RRD72675.1"/>
    </source>
</evidence>
<dbReference type="Proteomes" id="UP000254817">
    <property type="component" value="Unassembled WGS sequence"/>
</dbReference>
<sequence length="61" mass="6833">MKSADVIAILKQHGWEHIRTRGSHHQFRHPVHPGLVTVPHPKKDIKPGTLAQIGRQAGLTF</sequence>